<dbReference type="GO" id="GO:0016020">
    <property type="term" value="C:membrane"/>
    <property type="evidence" value="ECO:0007669"/>
    <property type="project" value="UniProtKB-SubCell"/>
</dbReference>
<evidence type="ECO:0000313" key="7">
    <source>
        <dbReference type="Proteomes" id="UP000176923"/>
    </source>
</evidence>
<keyword evidence="4 5" id="KW-0472">Membrane</keyword>
<comment type="caution">
    <text evidence="6">The sequence shown here is derived from an EMBL/GenBank/DDBJ whole genome shotgun (WGS) entry which is preliminary data.</text>
</comment>
<feature type="transmembrane region" description="Helical" evidence="5">
    <location>
        <begin position="44"/>
        <end position="65"/>
    </location>
</feature>
<evidence type="ECO:0008006" key="8">
    <source>
        <dbReference type="Google" id="ProtNLM"/>
    </source>
</evidence>
<dbReference type="Pfam" id="PF01040">
    <property type="entry name" value="UbiA"/>
    <property type="match status" value="1"/>
</dbReference>
<feature type="transmembrane region" description="Helical" evidence="5">
    <location>
        <begin position="85"/>
        <end position="105"/>
    </location>
</feature>
<name>A0A1F5ZLE5_9BACT</name>
<evidence type="ECO:0000313" key="6">
    <source>
        <dbReference type="EMBL" id="OGG13155.1"/>
    </source>
</evidence>
<accession>A0A1F5ZLE5</accession>
<dbReference type="Proteomes" id="UP000176923">
    <property type="component" value="Unassembled WGS sequence"/>
</dbReference>
<feature type="transmembrane region" description="Helical" evidence="5">
    <location>
        <begin position="255"/>
        <end position="271"/>
    </location>
</feature>
<dbReference type="GO" id="GO:0016765">
    <property type="term" value="F:transferase activity, transferring alkyl or aryl (other than methyl) groups"/>
    <property type="evidence" value="ECO:0007669"/>
    <property type="project" value="InterPro"/>
</dbReference>
<reference evidence="6 7" key="1">
    <citation type="journal article" date="2016" name="Nat. Commun.">
        <title>Thousands of microbial genomes shed light on interconnected biogeochemical processes in an aquifer system.</title>
        <authorList>
            <person name="Anantharaman K."/>
            <person name="Brown C.T."/>
            <person name="Hug L.A."/>
            <person name="Sharon I."/>
            <person name="Castelle C.J."/>
            <person name="Probst A.J."/>
            <person name="Thomas B.C."/>
            <person name="Singh A."/>
            <person name="Wilkins M.J."/>
            <person name="Karaoz U."/>
            <person name="Brodie E.L."/>
            <person name="Williams K.H."/>
            <person name="Hubbard S.S."/>
            <person name="Banfield J.F."/>
        </authorList>
    </citation>
    <scope>NUCLEOTIDE SEQUENCE [LARGE SCALE GENOMIC DNA]</scope>
</reference>
<proteinExistence type="predicted"/>
<feature type="transmembrane region" description="Helical" evidence="5">
    <location>
        <begin position="208"/>
        <end position="229"/>
    </location>
</feature>
<dbReference type="STRING" id="1798382.A3D77_00305"/>
<dbReference type="InterPro" id="IPR044878">
    <property type="entry name" value="UbiA_sf"/>
</dbReference>
<protein>
    <recommendedName>
        <fullName evidence="8">Phosphoribose diphosphate--decaprenyl-phosphate phosphoribosyltransferase</fullName>
    </recommendedName>
</protein>
<feature type="transmembrane region" description="Helical" evidence="5">
    <location>
        <begin position="291"/>
        <end position="310"/>
    </location>
</feature>
<dbReference type="InterPro" id="IPR000537">
    <property type="entry name" value="UbiA_prenyltransferase"/>
</dbReference>
<evidence type="ECO:0000256" key="1">
    <source>
        <dbReference type="ARBA" id="ARBA00004141"/>
    </source>
</evidence>
<organism evidence="6 7">
    <name type="scientific">Candidatus Gottesmanbacteria bacterium RIFCSPHIGHO2_02_FULL_39_11</name>
    <dbReference type="NCBI Taxonomy" id="1798382"/>
    <lineage>
        <taxon>Bacteria</taxon>
        <taxon>Candidatus Gottesmaniibacteriota</taxon>
    </lineage>
</organism>
<feature type="transmembrane region" description="Helical" evidence="5">
    <location>
        <begin position="167"/>
        <end position="187"/>
    </location>
</feature>
<evidence type="ECO:0000256" key="3">
    <source>
        <dbReference type="ARBA" id="ARBA00022989"/>
    </source>
</evidence>
<evidence type="ECO:0000256" key="4">
    <source>
        <dbReference type="ARBA" id="ARBA00023136"/>
    </source>
</evidence>
<dbReference type="EMBL" id="MFJL01000039">
    <property type="protein sequence ID" value="OGG13155.1"/>
    <property type="molecule type" value="Genomic_DNA"/>
</dbReference>
<feature type="transmembrane region" description="Helical" evidence="5">
    <location>
        <begin position="111"/>
        <end position="131"/>
    </location>
</feature>
<dbReference type="CDD" id="cd13963">
    <property type="entry name" value="PT_UbiA_2"/>
    <property type="match status" value="1"/>
</dbReference>
<dbReference type="AlphaFoldDB" id="A0A1F5ZLE5"/>
<evidence type="ECO:0000256" key="2">
    <source>
        <dbReference type="ARBA" id="ARBA00022692"/>
    </source>
</evidence>
<feature type="transmembrane region" description="Helical" evidence="5">
    <location>
        <begin position="138"/>
        <end position="155"/>
    </location>
</feature>
<evidence type="ECO:0000256" key="5">
    <source>
        <dbReference type="SAM" id="Phobius"/>
    </source>
</evidence>
<keyword evidence="2 5" id="KW-0812">Transmembrane</keyword>
<sequence length="311" mass="35615">MIKKILSRITAPPLFIALRPNQWIKNLVLFTSIVFNGKLFDGQLFWLTLLGFLVFCALSSSSYLFNDIIDYPNDRNHPVKKTRPIAAGLIKFNTAVEIAFLLGLFGLLGALFLSTGFFFMAAAFILLHIFYSLYLKKFAIWDIMGIAFSFMIRSYSGAILTGYHVPFWLFLTVLFVALFVAATKRHAELLRQGVKTRPALFQYRENLLDFYTSTFSSASIIAYSLFTFLEEPPQFTRPFRQFLTSTIPEALDRKWMVITIPFIVFGLMRYAQLAYEGTNAEQPEKIITKDIPLIVSILLWGLLTILVLYIL</sequence>
<gene>
    <name evidence="6" type="ORF">A3D77_00305</name>
</gene>
<keyword evidence="3 5" id="KW-1133">Transmembrane helix</keyword>
<comment type="subcellular location">
    <subcellularLocation>
        <location evidence="1">Membrane</location>
        <topology evidence="1">Multi-pass membrane protein</topology>
    </subcellularLocation>
</comment>
<dbReference type="Gene3D" id="1.10.357.140">
    <property type="entry name" value="UbiA prenyltransferase"/>
    <property type="match status" value="1"/>
</dbReference>